<organism evidence="3 4">
    <name type="scientific">Plectus sambesii</name>
    <dbReference type="NCBI Taxonomy" id="2011161"/>
    <lineage>
        <taxon>Eukaryota</taxon>
        <taxon>Metazoa</taxon>
        <taxon>Ecdysozoa</taxon>
        <taxon>Nematoda</taxon>
        <taxon>Chromadorea</taxon>
        <taxon>Plectida</taxon>
        <taxon>Plectina</taxon>
        <taxon>Plectoidea</taxon>
        <taxon>Plectidae</taxon>
        <taxon>Plectus</taxon>
    </lineage>
</organism>
<dbReference type="Gene3D" id="3.30.420.10">
    <property type="entry name" value="Ribonuclease H-like superfamily/Ribonuclease H"/>
    <property type="match status" value="1"/>
</dbReference>
<name>A0A914X175_9BILA</name>
<dbReference type="PANTHER" id="PTHR46564:SF1">
    <property type="entry name" value="TRANSPOSASE"/>
    <property type="match status" value="1"/>
</dbReference>
<feature type="region of interest" description="Disordered" evidence="1">
    <location>
        <begin position="1"/>
        <end position="26"/>
    </location>
</feature>
<dbReference type="PANTHER" id="PTHR46564">
    <property type="entry name" value="TRANSPOSASE"/>
    <property type="match status" value="1"/>
</dbReference>
<evidence type="ECO:0000256" key="1">
    <source>
        <dbReference type="SAM" id="MobiDB-lite"/>
    </source>
</evidence>
<accession>A0A914X175</accession>
<dbReference type="GO" id="GO:0003676">
    <property type="term" value="F:nucleic acid binding"/>
    <property type="evidence" value="ECO:0007669"/>
    <property type="project" value="InterPro"/>
</dbReference>
<feature type="domain" description="Tc1-like transposase DDE" evidence="2">
    <location>
        <begin position="118"/>
        <end position="253"/>
    </location>
</feature>
<evidence type="ECO:0000259" key="2">
    <source>
        <dbReference type="Pfam" id="PF13358"/>
    </source>
</evidence>
<dbReference type="WBParaSite" id="PSAMB.scaffold6225size9925.g28125.t1">
    <property type="protein sequence ID" value="PSAMB.scaffold6225size9925.g28125.t1"/>
    <property type="gene ID" value="PSAMB.scaffold6225size9925.g28125"/>
</dbReference>
<dbReference type="InterPro" id="IPR036397">
    <property type="entry name" value="RNaseH_sf"/>
</dbReference>
<evidence type="ECO:0000313" key="3">
    <source>
        <dbReference type="Proteomes" id="UP000887566"/>
    </source>
</evidence>
<dbReference type="Pfam" id="PF13358">
    <property type="entry name" value="DDE_3"/>
    <property type="match status" value="1"/>
</dbReference>
<sequence length="302" mass="33501">MRVRQETSSPLTDEKAPSSSAPAEATTEKLTAEILERIKEAVERCPVATLKQINQRLEEDQIVLSKSTIFNGLVKLKITLKKCHHELDRVNSAATIASRQAYALDFSTHALENKAKCIFIDESSFNLHLQRTKAHSRRGTRTNIILPTVRGRMVTLIAAMSNKGIVHTKIINDGTCNGVKFCVFVCELIARLREREEMNGAWLILDNAHIHKTCKLQEILAGSPYEIKFLLPHSYILNLAENVFSKVKASAKRILSGLVGEQTLSGVTQESVGTVSQQDCANYVINMLSKLTMAVAGQPYVN</sequence>
<reference evidence="4" key="1">
    <citation type="submission" date="2022-11" db="UniProtKB">
        <authorList>
            <consortium name="WormBaseParasite"/>
        </authorList>
    </citation>
    <scope>IDENTIFICATION</scope>
</reference>
<protein>
    <submittedName>
        <fullName evidence="4">Tc1-like transposase DDE domain-containing protein</fullName>
    </submittedName>
</protein>
<dbReference type="Proteomes" id="UP000887566">
    <property type="component" value="Unplaced"/>
</dbReference>
<evidence type="ECO:0000313" key="4">
    <source>
        <dbReference type="WBParaSite" id="PSAMB.scaffold6225size9925.g28125.t1"/>
    </source>
</evidence>
<proteinExistence type="predicted"/>
<dbReference type="InterPro" id="IPR038717">
    <property type="entry name" value="Tc1-like_DDE_dom"/>
</dbReference>
<dbReference type="AlphaFoldDB" id="A0A914X175"/>
<feature type="compositionally biased region" description="Polar residues" evidence="1">
    <location>
        <begin position="1"/>
        <end position="11"/>
    </location>
</feature>
<keyword evidence="3" id="KW-1185">Reference proteome</keyword>